<dbReference type="RefSeq" id="WP_179718380.1">
    <property type="nucleotide sequence ID" value="NZ_JACBZT010000001.1"/>
</dbReference>
<dbReference type="InterPro" id="IPR055568">
    <property type="entry name" value="DUF7144"/>
</dbReference>
<organism evidence="3 4">
    <name type="scientific">Petropleomorpha daqingensis</name>
    <dbReference type="NCBI Taxonomy" id="2026353"/>
    <lineage>
        <taxon>Bacteria</taxon>
        <taxon>Bacillati</taxon>
        <taxon>Actinomycetota</taxon>
        <taxon>Actinomycetes</taxon>
        <taxon>Geodermatophilales</taxon>
        <taxon>Geodermatophilaceae</taxon>
        <taxon>Petropleomorpha</taxon>
    </lineage>
</organism>
<reference evidence="3 4" key="1">
    <citation type="submission" date="2020-07" db="EMBL/GenBank/DDBJ databases">
        <title>Sequencing the genomes of 1000 actinobacteria strains.</title>
        <authorList>
            <person name="Klenk H.-P."/>
        </authorList>
    </citation>
    <scope>NUCLEOTIDE SEQUENCE [LARGE SCALE GENOMIC DNA]</scope>
    <source>
        <strain evidence="3 4">DSM 104001</strain>
    </source>
</reference>
<feature type="domain" description="DUF7144" evidence="2">
    <location>
        <begin position="33"/>
        <end position="147"/>
    </location>
</feature>
<proteinExistence type="predicted"/>
<feature type="transmembrane region" description="Helical" evidence="1">
    <location>
        <begin position="105"/>
        <end position="122"/>
    </location>
</feature>
<gene>
    <name evidence="3" type="ORF">GGQ55_003200</name>
</gene>
<keyword evidence="4" id="KW-1185">Reference proteome</keyword>
<sequence length="154" mass="16077">MADVRRDEAAAPPRSETARSAYPTYAEDDFSGWAWFTGGLMGLVGVFQVIFGITALAHAATYSVPSSGLVIDASYTTWGWVHLLLGLAFLAAGGGLAFGQTWARIVGVALAVLSGLVMFTFLPAAPVAAALIIAIDVLLIWAIVVHGGEGRQGR</sequence>
<evidence type="ECO:0000313" key="4">
    <source>
        <dbReference type="Proteomes" id="UP000541969"/>
    </source>
</evidence>
<dbReference type="EMBL" id="JACBZT010000001">
    <property type="protein sequence ID" value="NYJ06922.1"/>
    <property type="molecule type" value="Genomic_DNA"/>
</dbReference>
<evidence type="ECO:0000259" key="2">
    <source>
        <dbReference type="Pfam" id="PF23636"/>
    </source>
</evidence>
<feature type="transmembrane region" description="Helical" evidence="1">
    <location>
        <begin position="128"/>
        <end position="148"/>
    </location>
</feature>
<feature type="transmembrane region" description="Helical" evidence="1">
    <location>
        <begin position="33"/>
        <end position="57"/>
    </location>
</feature>
<comment type="caution">
    <text evidence="3">The sequence shown here is derived from an EMBL/GenBank/DDBJ whole genome shotgun (WGS) entry which is preliminary data.</text>
</comment>
<evidence type="ECO:0000256" key="1">
    <source>
        <dbReference type="SAM" id="Phobius"/>
    </source>
</evidence>
<keyword evidence="1" id="KW-0812">Transmembrane</keyword>
<feature type="transmembrane region" description="Helical" evidence="1">
    <location>
        <begin position="77"/>
        <end position="98"/>
    </location>
</feature>
<protein>
    <recommendedName>
        <fullName evidence="2">DUF7144 domain-containing protein</fullName>
    </recommendedName>
</protein>
<dbReference type="AlphaFoldDB" id="A0A853CK75"/>
<dbReference type="Pfam" id="PF23636">
    <property type="entry name" value="DUF7144"/>
    <property type="match status" value="1"/>
</dbReference>
<keyword evidence="1" id="KW-1133">Transmembrane helix</keyword>
<keyword evidence="1" id="KW-0472">Membrane</keyword>
<dbReference type="Proteomes" id="UP000541969">
    <property type="component" value="Unassembled WGS sequence"/>
</dbReference>
<evidence type="ECO:0000313" key="3">
    <source>
        <dbReference type="EMBL" id="NYJ06922.1"/>
    </source>
</evidence>
<accession>A0A853CK75</accession>
<name>A0A853CK75_9ACTN</name>